<dbReference type="RefSeq" id="WP_160146866.1">
    <property type="nucleotide sequence ID" value="NZ_JACIEY010000015.1"/>
</dbReference>
<dbReference type="InterPro" id="IPR002514">
    <property type="entry name" value="Transposase_8"/>
</dbReference>
<dbReference type="GO" id="GO:0004803">
    <property type="term" value="F:transposase activity"/>
    <property type="evidence" value="ECO:0007669"/>
    <property type="project" value="InterPro"/>
</dbReference>
<dbReference type="OrthoDB" id="9803878at2"/>
<evidence type="ECO:0000256" key="1">
    <source>
        <dbReference type="SAM" id="MobiDB-lite"/>
    </source>
</evidence>
<dbReference type="GO" id="GO:0003677">
    <property type="term" value="F:DNA binding"/>
    <property type="evidence" value="ECO:0007669"/>
    <property type="project" value="InterPro"/>
</dbReference>
<feature type="region of interest" description="Disordered" evidence="1">
    <location>
        <begin position="46"/>
        <end position="72"/>
    </location>
</feature>
<sequence length="130" mass="14395">MASTPKGRLTDEFKREAVALWETSGRPQAEIAAGLGIVPTLLRRWQRKQRESSAPPASPATKPPVSTRASLADQASEIARLRLRESRRHLCGDAAVSRVRRSAVVRAQSDRYRLAADHRGLTSPLFFHPC</sequence>
<dbReference type="SUPFAM" id="SSF46689">
    <property type="entry name" value="Homeodomain-like"/>
    <property type="match status" value="1"/>
</dbReference>
<evidence type="ECO:0000313" key="2">
    <source>
        <dbReference type="EMBL" id="MWC44815.1"/>
    </source>
</evidence>
<organism evidence="2 3">
    <name type="scientific">Sphingomonas carotinifaciens</name>
    <dbReference type="NCBI Taxonomy" id="1166323"/>
    <lineage>
        <taxon>Bacteria</taxon>
        <taxon>Pseudomonadati</taxon>
        <taxon>Pseudomonadota</taxon>
        <taxon>Alphaproteobacteria</taxon>
        <taxon>Sphingomonadales</taxon>
        <taxon>Sphingomonadaceae</taxon>
        <taxon>Sphingomonas</taxon>
    </lineage>
</organism>
<dbReference type="Proteomes" id="UP000436801">
    <property type="component" value="Unassembled WGS sequence"/>
</dbReference>
<reference evidence="2 3" key="1">
    <citation type="submission" date="2019-12" db="EMBL/GenBank/DDBJ databases">
        <authorList>
            <person name="Zheng J."/>
        </authorList>
    </citation>
    <scope>NUCLEOTIDE SEQUENCE [LARGE SCALE GENOMIC DNA]</scope>
    <source>
        <strain evidence="2 3">DSM 27347</strain>
    </source>
</reference>
<gene>
    <name evidence="2" type="ORF">GQR91_14385</name>
</gene>
<protein>
    <submittedName>
        <fullName evidence="2">Transposase</fullName>
    </submittedName>
</protein>
<proteinExistence type="predicted"/>
<dbReference type="Gene3D" id="1.10.10.60">
    <property type="entry name" value="Homeodomain-like"/>
    <property type="match status" value="1"/>
</dbReference>
<name>A0A6N8LV82_9SPHN</name>
<dbReference type="AlphaFoldDB" id="A0A6N8LV82"/>
<accession>A0A6N8LV82</accession>
<dbReference type="EMBL" id="WSUT01000005">
    <property type="protein sequence ID" value="MWC44815.1"/>
    <property type="molecule type" value="Genomic_DNA"/>
</dbReference>
<dbReference type="GO" id="GO:0006313">
    <property type="term" value="P:DNA transposition"/>
    <property type="evidence" value="ECO:0007669"/>
    <property type="project" value="InterPro"/>
</dbReference>
<dbReference type="Pfam" id="PF01527">
    <property type="entry name" value="HTH_Tnp_1"/>
    <property type="match status" value="1"/>
</dbReference>
<comment type="caution">
    <text evidence="2">The sequence shown here is derived from an EMBL/GenBank/DDBJ whole genome shotgun (WGS) entry which is preliminary data.</text>
</comment>
<evidence type="ECO:0000313" key="3">
    <source>
        <dbReference type="Proteomes" id="UP000436801"/>
    </source>
</evidence>
<dbReference type="InterPro" id="IPR009057">
    <property type="entry name" value="Homeodomain-like_sf"/>
</dbReference>